<accession>A0A1Y5R730</accession>
<keyword evidence="1" id="KW-0560">Oxidoreductase</keyword>
<keyword evidence="2" id="KW-1185">Reference proteome</keyword>
<name>A0A1Y5R730_9RHOB</name>
<dbReference type="EC" id="1.1.1.103" evidence="1"/>
<evidence type="ECO:0000313" key="2">
    <source>
        <dbReference type="Proteomes" id="UP000193307"/>
    </source>
</evidence>
<dbReference type="Proteomes" id="UP000193307">
    <property type="component" value="Unassembled WGS sequence"/>
</dbReference>
<protein>
    <submittedName>
        <fullName evidence="1">L-threonine 3-dehydrogenase</fullName>
        <ecNumber evidence="1">1.1.1.103</ecNumber>
    </submittedName>
</protein>
<dbReference type="EMBL" id="FWFW01000001">
    <property type="protein sequence ID" value="SLN10682.1"/>
    <property type="molecule type" value="Genomic_DNA"/>
</dbReference>
<reference evidence="1 2" key="1">
    <citation type="submission" date="2017-03" db="EMBL/GenBank/DDBJ databases">
        <authorList>
            <person name="Afonso C.L."/>
            <person name="Miller P.J."/>
            <person name="Scott M.A."/>
            <person name="Spackman E."/>
            <person name="Goraichik I."/>
            <person name="Dimitrov K.M."/>
            <person name="Suarez D.L."/>
            <person name="Swayne D.E."/>
        </authorList>
    </citation>
    <scope>NUCLEOTIDE SEQUENCE [LARGE SCALE GENOMIC DNA]</scope>
    <source>
        <strain evidence="1 2">CECT 7971</strain>
    </source>
</reference>
<dbReference type="GO" id="GO:0008743">
    <property type="term" value="F:L-threonine 3-dehydrogenase activity"/>
    <property type="evidence" value="ECO:0007669"/>
    <property type="project" value="UniProtKB-EC"/>
</dbReference>
<gene>
    <name evidence="1" type="primary">tdh</name>
    <name evidence="1" type="ORF">PAM7971_00031</name>
</gene>
<dbReference type="STRING" id="658057.SAMN04488032_101616"/>
<evidence type="ECO:0000313" key="1">
    <source>
        <dbReference type="EMBL" id="SLN10682.1"/>
    </source>
</evidence>
<organism evidence="1 2">
    <name type="scientific">Pacificibacter marinus</name>
    <dbReference type="NCBI Taxonomy" id="658057"/>
    <lineage>
        <taxon>Bacteria</taxon>
        <taxon>Pseudomonadati</taxon>
        <taxon>Pseudomonadota</taxon>
        <taxon>Alphaproteobacteria</taxon>
        <taxon>Rhodobacterales</taxon>
        <taxon>Roseobacteraceae</taxon>
        <taxon>Pacificibacter</taxon>
    </lineage>
</organism>
<dbReference type="AlphaFoldDB" id="A0A1Y5R730"/>
<sequence>MKLGRLGQENCTHPLITGHECAGEIVELRRNVSGLIWAKVADVTPVNVTKNHLIDVQAQLKIAQGFDVGLDVSDNQAALDEMVEAMVMGGHISL</sequence>
<proteinExistence type="predicted"/>